<proteinExistence type="predicted"/>
<reference evidence="2 3" key="1">
    <citation type="journal article" date="2021" name="Sci. Rep.">
        <title>Chromosome anchoring in Senegalese sole (Solea senegalensis) reveals sex-associated markers and genome rearrangements in flatfish.</title>
        <authorList>
            <person name="Guerrero-Cozar I."/>
            <person name="Gomez-Garrido J."/>
            <person name="Berbel C."/>
            <person name="Martinez-Blanch J.F."/>
            <person name="Alioto T."/>
            <person name="Claros M.G."/>
            <person name="Gagnaire P.A."/>
            <person name="Manchado M."/>
        </authorList>
    </citation>
    <scope>NUCLEOTIDE SEQUENCE [LARGE SCALE GENOMIC DNA]</scope>
    <source>
        <strain evidence="2">Sse05_10M</strain>
    </source>
</reference>
<comment type="caution">
    <text evidence="2">The sequence shown here is derived from an EMBL/GenBank/DDBJ whole genome shotgun (WGS) entry which is preliminary data.</text>
</comment>
<evidence type="ECO:0000256" key="1">
    <source>
        <dbReference type="SAM" id="MobiDB-lite"/>
    </source>
</evidence>
<organism evidence="2 3">
    <name type="scientific">Solea senegalensis</name>
    <name type="common">Senegalese sole</name>
    <dbReference type="NCBI Taxonomy" id="28829"/>
    <lineage>
        <taxon>Eukaryota</taxon>
        <taxon>Metazoa</taxon>
        <taxon>Chordata</taxon>
        <taxon>Craniata</taxon>
        <taxon>Vertebrata</taxon>
        <taxon>Euteleostomi</taxon>
        <taxon>Actinopterygii</taxon>
        <taxon>Neopterygii</taxon>
        <taxon>Teleostei</taxon>
        <taxon>Neoteleostei</taxon>
        <taxon>Acanthomorphata</taxon>
        <taxon>Carangaria</taxon>
        <taxon>Pleuronectiformes</taxon>
        <taxon>Pleuronectoidei</taxon>
        <taxon>Soleidae</taxon>
        <taxon>Solea</taxon>
    </lineage>
</organism>
<feature type="region of interest" description="Disordered" evidence="1">
    <location>
        <begin position="1"/>
        <end position="51"/>
    </location>
</feature>
<dbReference type="EMBL" id="JAGKHQ010000011">
    <property type="protein sequence ID" value="KAG7505233.1"/>
    <property type="molecule type" value="Genomic_DNA"/>
</dbReference>
<feature type="compositionally biased region" description="Polar residues" evidence="1">
    <location>
        <begin position="22"/>
        <end position="39"/>
    </location>
</feature>
<dbReference type="AlphaFoldDB" id="A0AAV6RIW9"/>
<name>A0AAV6RIW9_SOLSE</name>
<protein>
    <submittedName>
        <fullName evidence="2">Immediate early response protein 2 protein-like</fullName>
    </submittedName>
</protein>
<sequence length="103" mass="11154">MEPQGHGKPHTSPREDEVVVGPSTQRNKENQCPNRQSPQSRKRRGKAAAEPDFLPCKKAKLEQGNCHQQLLVTPALVDYVNCGGGLGARPSPMSLHRAVAACC</sequence>
<evidence type="ECO:0000313" key="2">
    <source>
        <dbReference type="EMBL" id="KAG7505233.1"/>
    </source>
</evidence>
<evidence type="ECO:0000313" key="3">
    <source>
        <dbReference type="Proteomes" id="UP000693946"/>
    </source>
</evidence>
<gene>
    <name evidence="2" type="ORF">JOB18_026483</name>
</gene>
<keyword evidence="3" id="KW-1185">Reference proteome</keyword>
<dbReference type="Proteomes" id="UP000693946">
    <property type="component" value="Linkage Group LG19"/>
</dbReference>
<accession>A0AAV6RIW9</accession>